<dbReference type="OrthoDB" id="122400at2"/>
<name>E8V837_TERSS</name>
<keyword evidence="1" id="KW-1133">Transmembrane helix</keyword>
<keyword evidence="1" id="KW-0812">Transmembrane</keyword>
<feature type="transmembrane region" description="Helical" evidence="1">
    <location>
        <begin position="6"/>
        <end position="22"/>
    </location>
</feature>
<dbReference type="KEGG" id="tsa:AciPR4_3263"/>
<keyword evidence="3" id="KW-1185">Reference proteome</keyword>
<evidence type="ECO:0000256" key="1">
    <source>
        <dbReference type="SAM" id="Phobius"/>
    </source>
</evidence>
<reference evidence="2 3" key="1">
    <citation type="journal article" date="2012" name="Stand. Genomic Sci.">
        <title>Complete genome sequence of Terriglobus saanensis type strain SP1PR4(T), an Acidobacteria from tundra soil.</title>
        <authorList>
            <person name="Rawat S.R."/>
            <person name="Mannisto M.K."/>
            <person name="Starovoytov V."/>
            <person name="Goodwin L."/>
            <person name="Nolan M."/>
            <person name="Hauser L."/>
            <person name="Land M."/>
            <person name="Davenport K.W."/>
            <person name="Woyke T."/>
            <person name="Haggblom M.M."/>
        </authorList>
    </citation>
    <scope>NUCLEOTIDE SEQUENCE</scope>
    <source>
        <strain evidence="3">ATCC BAA-1853 / DSM 23119 / SP1PR4</strain>
    </source>
</reference>
<protein>
    <submittedName>
        <fullName evidence="2">Uncharacterized protein</fullName>
    </submittedName>
</protein>
<dbReference type="HOGENOM" id="CLU_2620861_0_0_0"/>
<dbReference type="EMBL" id="CP002467">
    <property type="protein sequence ID" value="ADV84019.1"/>
    <property type="molecule type" value="Genomic_DNA"/>
</dbReference>
<accession>E8V837</accession>
<evidence type="ECO:0000313" key="2">
    <source>
        <dbReference type="EMBL" id="ADV84019.1"/>
    </source>
</evidence>
<evidence type="ECO:0000313" key="3">
    <source>
        <dbReference type="Proteomes" id="UP000006844"/>
    </source>
</evidence>
<dbReference type="STRING" id="401053.AciPR4_3263"/>
<organism evidence="2 3">
    <name type="scientific">Terriglobus saanensis (strain ATCC BAA-1853 / DSM 23119 / SP1PR4)</name>
    <dbReference type="NCBI Taxonomy" id="401053"/>
    <lineage>
        <taxon>Bacteria</taxon>
        <taxon>Pseudomonadati</taxon>
        <taxon>Acidobacteriota</taxon>
        <taxon>Terriglobia</taxon>
        <taxon>Terriglobales</taxon>
        <taxon>Acidobacteriaceae</taxon>
        <taxon>Terriglobus</taxon>
    </lineage>
</organism>
<dbReference type="Proteomes" id="UP000006844">
    <property type="component" value="Chromosome"/>
</dbReference>
<keyword evidence="1" id="KW-0472">Membrane</keyword>
<dbReference type="RefSeq" id="WP_013569750.1">
    <property type="nucleotide sequence ID" value="NC_014963.1"/>
</dbReference>
<gene>
    <name evidence="2" type="ordered locus">AciPR4_3263</name>
</gene>
<proteinExistence type="predicted"/>
<sequence>MNHDLLTIAVPTITVLIGILMNRNDYAKLDTRIGGIETRLDSRMSSLDGRFHADMMQVIGKLTELEVRVARLEEKVSR</sequence>
<dbReference type="AlphaFoldDB" id="E8V837"/>